<protein>
    <submittedName>
        <fullName evidence="1">Uncharacterized protein</fullName>
    </submittedName>
</protein>
<dbReference type="GeneID" id="136813046"/>
<dbReference type="SUPFAM" id="SSF52540">
    <property type="entry name" value="P-loop containing nucleoside triphosphate hydrolases"/>
    <property type="match status" value="1"/>
</dbReference>
<name>A0A7M5UNM0_9CNID</name>
<sequence length="947" mass="108899">MSDLEARIQNLKPLAINPDKCTVDLSLYEQINQNSNEFQDRQAKQFNLGNGLNFGTPISAAEYLLKREYGETFLFEEDSSKAIFIPPEFISSQYLKAGDSSVTGMLDYNVKTTLTKTKENLLKTLPDFWFTKEFDAFMRSNQQQNQQSTSTGNSQSHDIGQTAFDKWRFNAKIMHLVIEFSGESNLSLPANTLENKDKFIEGCLATLKTLSSRPTRPEGQQELQDVLKSNKGSTKQNLVKILQGKKGNTKKNIIKLYNENPSTNKMAKAVLEMELSDIGEQSEHSFFEQLSSKAATKILENAVVLSSVNFLTDLNNKRHQEFDFVIIFWQRKLIIGVEIKRQLTADTNAFKQLGKYHKQFEEILGDQLGDGWTFFPTIYVQNDNGFSETQHFINRNSDIPAWLSNIISGFPIAPYQIPFIHPLEILEQLKKVIQLIVFTIHVSKKNLPAPIISSNWVDYIQNVMDSLYTVDNVIFYSTQQLPILSSEDTKYKKLFINGGWGTGKSFLMMEKAKLLRKDATYKGKILYVIRYRFARLANFKPLIYYQLKSELPPDIHVIAVNNFKSDNIDYKEYKAVFVDEWGVVLYSDLPFSNAGYLWIAQRPMHFLDSNISSLRGDGFKILNLRTNLRNSKEIVNMSKVINEKKSAATLSYGIADPQQIFPKGPSPTHVSTINDAIILERKKSNLEGLLIIISSFDKNRDIDPKSNGEVKYFDEFSGKENPYEFLSNKGKGNILVLNDDKLEVIDGFEWTTIIIDSHLVFDNNMSMRCTTTLYIVGDKNEDEDDYDEKDGFPKHEVFKLIEITGDEEHDGLLYRFKLYTRNFFIFPTNARKILPLFKQCIQSINNISMKDATEHEKAYCLLKLSEIIISFKRDYFSNEDENTFKKDDPEILALLERIRSLSSQDHMDLKLEDCREYIIQLKTFRSIFDIEGKFDGLLSEMENILNS</sequence>
<dbReference type="EnsemblMetazoa" id="CLYHEMT000077.2">
    <property type="protein sequence ID" value="CLYHEMP000077.2"/>
    <property type="gene ID" value="CLYHEMG000077"/>
</dbReference>
<reference evidence="1" key="1">
    <citation type="submission" date="2021-01" db="UniProtKB">
        <authorList>
            <consortium name="EnsemblMetazoa"/>
        </authorList>
    </citation>
    <scope>IDENTIFICATION</scope>
</reference>
<dbReference type="Proteomes" id="UP000594262">
    <property type="component" value="Unplaced"/>
</dbReference>
<keyword evidence="2" id="KW-1185">Reference proteome</keyword>
<dbReference type="AlphaFoldDB" id="A0A7M5UNM0"/>
<accession>A0A7M5UNM0</accession>
<evidence type="ECO:0000313" key="1">
    <source>
        <dbReference type="EnsemblMetazoa" id="CLYHEMP000077.2"/>
    </source>
</evidence>
<evidence type="ECO:0000313" key="2">
    <source>
        <dbReference type="Proteomes" id="UP000594262"/>
    </source>
</evidence>
<dbReference type="InterPro" id="IPR027417">
    <property type="entry name" value="P-loop_NTPase"/>
</dbReference>
<dbReference type="RefSeq" id="XP_066925661.1">
    <property type="nucleotide sequence ID" value="XM_067069560.1"/>
</dbReference>
<organism evidence="1 2">
    <name type="scientific">Clytia hemisphaerica</name>
    <dbReference type="NCBI Taxonomy" id="252671"/>
    <lineage>
        <taxon>Eukaryota</taxon>
        <taxon>Metazoa</taxon>
        <taxon>Cnidaria</taxon>
        <taxon>Hydrozoa</taxon>
        <taxon>Hydroidolina</taxon>
        <taxon>Leptothecata</taxon>
        <taxon>Obeliida</taxon>
        <taxon>Clytiidae</taxon>
        <taxon>Clytia</taxon>
    </lineage>
</organism>
<proteinExistence type="predicted"/>